<dbReference type="InterPro" id="IPR003599">
    <property type="entry name" value="Ig_sub"/>
</dbReference>
<dbReference type="Pfam" id="PF07686">
    <property type="entry name" value="V-set"/>
    <property type="match status" value="1"/>
</dbReference>
<reference evidence="3" key="3">
    <citation type="submission" date="2025-09" db="UniProtKB">
        <authorList>
            <consortium name="Ensembl"/>
        </authorList>
    </citation>
    <scope>IDENTIFICATION</scope>
</reference>
<dbReference type="PROSITE" id="PS50835">
    <property type="entry name" value="IG_LIKE"/>
    <property type="match status" value="1"/>
</dbReference>
<dbReference type="SUPFAM" id="SSF48726">
    <property type="entry name" value="Immunoglobulin"/>
    <property type="match status" value="1"/>
</dbReference>
<keyword evidence="1" id="KW-0732">Signal</keyword>
<feature type="signal peptide" evidence="1">
    <location>
        <begin position="1"/>
        <end position="16"/>
    </location>
</feature>
<feature type="chain" id="PRO_5046685548" description="Ig-like domain-containing protein" evidence="1">
    <location>
        <begin position="17"/>
        <end position="169"/>
    </location>
</feature>
<reference evidence="3" key="1">
    <citation type="submission" date="2019-07" db="EMBL/GenBank/DDBJ databases">
        <authorList>
            <consortium name="Wellcome Sanger Institute Data Sharing"/>
        </authorList>
    </citation>
    <scope>NUCLEOTIDE SEQUENCE [LARGE SCALE GENOMIC DNA]</scope>
</reference>
<evidence type="ECO:0000313" key="3">
    <source>
        <dbReference type="Ensembl" id="ENSGMOP00000036943.1"/>
    </source>
</evidence>
<reference evidence="3" key="2">
    <citation type="submission" date="2025-08" db="UniProtKB">
        <authorList>
            <consortium name="Ensembl"/>
        </authorList>
    </citation>
    <scope>IDENTIFICATION</scope>
</reference>
<dbReference type="PANTHER" id="PTHR15193">
    <property type="entry name" value="CD83 ANTIGEN"/>
    <property type="match status" value="1"/>
</dbReference>
<dbReference type="SMART" id="SM00409">
    <property type="entry name" value="IG"/>
    <property type="match status" value="1"/>
</dbReference>
<dbReference type="Gene3D" id="2.60.40.10">
    <property type="entry name" value="Immunoglobulins"/>
    <property type="match status" value="1"/>
</dbReference>
<proteinExistence type="predicted"/>
<dbReference type="InterPro" id="IPR036179">
    <property type="entry name" value="Ig-like_dom_sf"/>
</dbReference>
<organism evidence="3 4">
    <name type="scientific">Gadus morhua</name>
    <name type="common">Atlantic cod</name>
    <dbReference type="NCBI Taxonomy" id="8049"/>
    <lineage>
        <taxon>Eukaryota</taxon>
        <taxon>Metazoa</taxon>
        <taxon>Chordata</taxon>
        <taxon>Craniata</taxon>
        <taxon>Vertebrata</taxon>
        <taxon>Euteleostomi</taxon>
        <taxon>Actinopterygii</taxon>
        <taxon>Neopterygii</taxon>
        <taxon>Teleostei</taxon>
        <taxon>Neoteleostei</taxon>
        <taxon>Acanthomorphata</taxon>
        <taxon>Zeiogadaria</taxon>
        <taxon>Gadariae</taxon>
        <taxon>Gadiformes</taxon>
        <taxon>Gadoidei</taxon>
        <taxon>Gadidae</taxon>
        <taxon>Gadus</taxon>
    </lineage>
</organism>
<dbReference type="AlphaFoldDB" id="A0A8C5FHH6"/>
<sequence length="169" mass="18710">MLLIYVKLALLHLATSSQEFGNCKENATLKCDGIKEGSFNSITWTKMPSSRIIRRSHDKIQHYQFNRTAGLTDENSLLLPDLTPEDSGIYECQIGAKVGGQNTESKVVLEVPVCVTEPPTPEPPDLPIPQTICCFLVICLLKLLLPIIVAQVFHGLRRDVKSENPVPLS</sequence>
<keyword evidence="4" id="KW-1185">Reference proteome</keyword>
<dbReference type="PANTHER" id="PTHR15193:SF1">
    <property type="entry name" value="CD83 ANTIGEN"/>
    <property type="match status" value="1"/>
</dbReference>
<accession>A0A8C5FHH6</accession>
<dbReference type="GeneTree" id="ENSGT01030000240069"/>
<evidence type="ECO:0000313" key="4">
    <source>
        <dbReference type="Proteomes" id="UP000694546"/>
    </source>
</evidence>
<dbReference type="InterPro" id="IPR013106">
    <property type="entry name" value="Ig_V-set"/>
</dbReference>
<evidence type="ECO:0000256" key="1">
    <source>
        <dbReference type="SAM" id="SignalP"/>
    </source>
</evidence>
<dbReference type="OMA" id="FLSVTWY"/>
<dbReference type="Proteomes" id="UP000694546">
    <property type="component" value="Chromosome 1"/>
</dbReference>
<evidence type="ECO:0000259" key="2">
    <source>
        <dbReference type="PROSITE" id="PS50835"/>
    </source>
</evidence>
<dbReference type="Ensembl" id="ENSGMOT00000038736.1">
    <property type="protein sequence ID" value="ENSGMOP00000036943.1"/>
    <property type="gene ID" value="ENSGMOG00000033094.1"/>
</dbReference>
<feature type="domain" description="Ig-like" evidence="2">
    <location>
        <begin position="25"/>
        <end position="108"/>
    </location>
</feature>
<name>A0A8C5FHH6_GADMO</name>
<dbReference type="InterPro" id="IPR013783">
    <property type="entry name" value="Ig-like_fold"/>
</dbReference>
<dbReference type="InterPro" id="IPR007110">
    <property type="entry name" value="Ig-like_dom"/>
</dbReference>
<protein>
    <recommendedName>
        <fullName evidence="2">Ig-like domain-containing protein</fullName>
    </recommendedName>
</protein>